<name>A0ABS9MP83_9BURK</name>
<evidence type="ECO:0000256" key="1">
    <source>
        <dbReference type="ARBA" id="ARBA00010645"/>
    </source>
</evidence>
<dbReference type="InterPro" id="IPR037021">
    <property type="entry name" value="RnfH_sf"/>
</dbReference>
<dbReference type="Proteomes" id="UP001297600">
    <property type="component" value="Unassembled WGS sequence"/>
</dbReference>
<dbReference type="Gene3D" id="3.10.20.280">
    <property type="entry name" value="RnfH-like"/>
    <property type="match status" value="1"/>
</dbReference>
<comment type="similarity">
    <text evidence="1">Belongs to the UPF0125 (RnfH) family.</text>
</comment>
<evidence type="ECO:0000313" key="4">
    <source>
        <dbReference type="Proteomes" id="UP001297600"/>
    </source>
</evidence>
<organism evidence="3 4">
    <name type="scientific">Mesosutterella porci</name>
    <dbReference type="NCBI Taxonomy" id="2915351"/>
    <lineage>
        <taxon>Bacteria</taxon>
        <taxon>Pseudomonadati</taxon>
        <taxon>Pseudomonadota</taxon>
        <taxon>Betaproteobacteria</taxon>
        <taxon>Burkholderiales</taxon>
        <taxon>Sutterellaceae</taxon>
        <taxon>Mesosutterella</taxon>
    </lineage>
</organism>
<comment type="caution">
    <text evidence="3">The sequence shown here is derived from an EMBL/GenBank/DDBJ whole genome shotgun (WGS) entry which is preliminary data.</text>
</comment>
<protein>
    <submittedName>
        <fullName evidence="3">RnfH family protein</fullName>
    </submittedName>
</protein>
<evidence type="ECO:0000313" key="3">
    <source>
        <dbReference type="EMBL" id="MCG5030432.1"/>
    </source>
</evidence>
<dbReference type="EMBL" id="JAKNCT010000003">
    <property type="protein sequence ID" value="MCG5030432.1"/>
    <property type="molecule type" value="Genomic_DNA"/>
</dbReference>
<feature type="region of interest" description="Disordered" evidence="2">
    <location>
        <begin position="72"/>
        <end position="91"/>
    </location>
</feature>
<accession>A0ABS9MP83</accession>
<feature type="compositionally biased region" description="Basic residues" evidence="2">
    <location>
        <begin position="81"/>
        <end position="91"/>
    </location>
</feature>
<dbReference type="InterPro" id="IPR016155">
    <property type="entry name" value="Mopterin_synth/thiamin_S_b"/>
</dbReference>
<dbReference type="Pfam" id="PF03658">
    <property type="entry name" value="Ub-RnfH"/>
    <property type="match status" value="1"/>
</dbReference>
<dbReference type="SUPFAM" id="SSF54285">
    <property type="entry name" value="MoaD/ThiS"/>
    <property type="match status" value="1"/>
</dbReference>
<gene>
    <name evidence="3" type="ORF">MAF45_03085</name>
</gene>
<dbReference type="InterPro" id="IPR005346">
    <property type="entry name" value="RnfH"/>
</dbReference>
<keyword evidence="4" id="KW-1185">Reference proteome</keyword>
<proteinExistence type="inferred from homology"/>
<reference evidence="3 4" key="1">
    <citation type="submission" date="2022-02" db="EMBL/GenBank/DDBJ databases">
        <title>Mesosutterella porci, a novel member of the family Sutterellaceae from pig feces.</title>
        <authorList>
            <person name="Wylensek D."/>
            <person name="Clavel T."/>
        </authorList>
    </citation>
    <scope>NUCLEOTIDE SEQUENCE [LARGE SCALE GENOMIC DNA]</scope>
    <source>
        <strain evidence="4">oilRF-744-wt-GAM-9</strain>
    </source>
</reference>
<sequence length="91" mass="9901">MREISLIVPNGSTVEQAAEIARAAGGFVCGEESSLSVWGKKAGRGQRVRGDDRIEWTEPLVIDPAEARRLRAERAAAAPSRGRHGSRHRLI</sequence>
<evidence type="ECO:0000256" key="2">
    <source>
        <dbReference type="SAM" id="MobiDB-lite"/>
    </source>
</evidence>